<sequence length="274" mass="30327">MEKSSFFNSINGDRKYKASDFADFFNSLLTNGVFPNPSTNLQVINNGNMTVTVKAGKAWVNGYCYINDSDLILPISVADGILNRIDRVAIQYNTVNRNITVKVKKGMLASSPVALMLQRDADGYELGIADIYIARGVTSIVQANITDLRMSTSYCGWVNSLIQADTTAIFNQYLDWFTTQQSKYNGDFTAWTTAKKTAYDSWYATTTSGYTTSMSASELNFQSQFNTWFSAIQSQLSGDIAGNLQAQITATPKIYRGTTAPASPTSIDFWFKQV</sequence>
<evidence type="ECO:0000313" key="1">
    <source>
        <dbReference type="EMBL" id="GCD13131.1"/>
    </source>
</evidence>
<protein>
    <recommendedName>
        <fullName evidence="3">Phage structural protein</fullName>
    </recommendedName>
</protein>
<comment type="caution">
    <text evidence="1">The sequence shown here is derived from an EMBL/GenBank/DDBJ whole genome shotgun (WGS) entry which is preliminary data.</text>
</comment>
<accession>A0A401UUB4</accession>
<keyword evidence="2" id="KW-1185">Reference proteome</keyword>
<evidence type="ECO:0008006" key="3">
    <source>
        <dbReference type="Google" id="ProtNLM"/>
    </source>
</evidence>
<dbReference type="RefSeq" id="WP_125006412.1">
    <property type="nucleotide sequence ID" value="NZ_BHYK01000061.1"/>
</dbReference>
<dbReference type="EMBL" id="BHYK01000061">
    <property type="protein sequence ID" value="GCD13131.1"/>
    <property type="molecule type" value="Genomic_DNA"/>
</dbReference>
<reference evidence="1 2" key="1">
    <citation type="submission" date="2018-11" db="EMBL/GenBank/DDBJ databases">
        <title>Genome sequencing and assembly of Clostridium tagluense strain A121.</title>
        <authorList>
            <person name="Murakami T."/>
            <person name="Segawa T."/>
            <person name="Shcherbakova V.A."/>
            <person name="Mori H."/>
            <person name="Yoshimura Y."/>
        </authorList>
    </citation>
    <scope>NUCLEOTIDE SEQUENCE [LARGE SCALE GENOMIC DNA]</scope>
    <source>
        <strain evidence="1 2">A121</strain>
    </source>
</reference>
<gene>
    <name evidence="1" type="ORF">Ctaglu_47540</name>
</gene>
<dbReference type="OrthoDB" id="9795386at2"/>
<dbReference type="AlphaFoldDB" id="A0A401UUB4"/>
<proteinExistence type="predicted"/>
<name>A0A401UUB4_9CLOT</name>
<evidence type="ECO:0000313" key="2">
    <source>
        <dbReference type="Proteomes" id="UP000287872"/>
    </source>
</evidence>
<organism evidence="1 2">
    <name type="scientific">Clostridium tagluense</name>
    <dbReference type="NCBI Taxonomy" id="360422"/>
    <lineage>
        <taxon>Bacteria</taxon>
        <taxon>Bacillati</taxon>
        <taxon>Bacillota</taxon>
        <taxon>Clostridia</taxon>
        <taxon>Eubacteriales</taxon>
        <taxon>Clostridiaceae</taxon>
        <taxon>Clostridium</taxon>
    </lineage>
</organism>
<dbReference type="Proteomes" id="UP000287872">
    <property type="component" value="Unassembled WGS sequence"/>
</dbReference>